<dbReference type="Proteomes" id="UP001595444">
    <property type="component" value="Unassembled WGS sequence"/>
</dbReference>
<accession>A0ABV7D020</accession>
<evidence type="ECO:0000313" key="2">
    <source>
        <dbReference type="Proteomes" id="UP001595444"/>
    </source>
</evidence>
<protein>
    <submittedName>
        <fullName evidence="1">Uncharacterized protein</fullName>
    </submittedName>
</protein>
<gene>
    <name evidence="1" type="ORF">ACFOKA_01175</name>
</gene>
<comment type="caution">
    <text evidence="1">The sequence shown here is derived from an EMBL/GenBank/DDBJ whole genome shotgun (WGS) entry which is preliminary data.</text>
</comment>
<reference evidence="2" key="1">
    <citation type="journal article" date="2019" name="Int. J. Syst. Evol. Microbiol.">
        <title>The Global Catalogue of Microorganisms (GCM) 10K type strain sequencing project: providing services to taxonomists for standard genome sequencing and annotation.</title>
        <authorList>
            <consortium name="The Broad Institute Genomics Platform"/>
            <consortium name="The Broad Institute Genome Sequencing Center for Infectious Disease"/>
            <person name="Wu L."/>
            <person name="Ma J."/>
        </authorList>
    </citation>
    <scope>NUCLEOTIDE SEQUENCE [LARGE SCALE GENOMIC DNA]</scope>
    <source>
        <strain evidence="2">KCTC 62164</strain>
    </source>
</reference>
<dbReference type="RefSeq" id="WP_194214888.1">
    <property type="nucleotide sequence ID" value="NZ_CP061205.1"/>
</dbReference>
<sequence>MAEATTIMYGSIDAKGALKVQAYTEPGAMLDNASIASLIANPPTQLEDQPQPFWCYIEGPHRLVYHLSAPNWFFPTYPELQQGRVPWRLKTLDPAGNFSRPVLMPQSEIYGGDDLRIKTIYVDDAHKDGSNMPVVFNLYVDIWNDPDDVNSWKTPIVIDPGGKEQPF</sequence>
<name>A0ABV7D020_9PROT</name>
<evidence type="ECO:0000313" key="1">
    <source>
        <dbReference type="EMBL" id="MFC3050508.1"/>
    </source>
</evidence>
<organism evidence="1 2">
    <name type="scientific">Kordiimonas pumila</name>
    <dbReference type="NCBI Taxonomy" id="2161677"/>
    <lineage>
        <taxon>Bacteria</taxon>
        <taxon>Pseudomonadati</taxon>
        <taxon>Pseudomonadota</taxon>
        <taxon>Alphaproteobacteria</taxon>
        <taxon>Kordiimonadales</taxon>
        <taxon>Kordiimonadaceae</taxon>
        <taxon>Kordiimonas</taxon>
    </lineage>
</organism>
<keyword evidence="2" id="KW-1185">Reference proteome</keyword>
<dbReference type="EMBL" id="JBHRSL010000001">
    <property type="protein sequence ID" value="MFC3050508.1"/>
    <property type="molecule type" value="Genomic_DNA"/>
</dbReference>
<proteinExistence type="predicted"/>